<dbReference type="Proteomes" id="UP000178908">
    <property type="component" value="Unassembled WGS sequence"/>
</dbReference>
<reference evidence="1 2" key="1">
    <citation type="journal article" date="2016" name="Nat. Commun.">
        <title>Thousands of microbial genomes shed light on interconnected biogeochemical processes in an aquifer system.</title>
        <authorList>
            <person name="Anantharaman K."/>
            <person name="Brown C.T."/>
            <person name="Hug L.A."/>
            <person name="Sharon I."/>
            <person name="Castelle C.J."/>
            <person name="Probst A.J."/>
            <person name="Thomas B.C."/>
            <person name="Singh A."/>
            <person name="Wilkins M.J."/>
            <person name="Karaoz U."/>
            <person name="Brodie E.L."/>
            <person name="Williams K.H."/>
            <person name="Hubbard S.S."/>
            <person name="Banfield J.F."/>
        </authorList>
    </citation>
    <scope>NUCLEOTIDE SEQUENCE [LARGE SCALE GENOMIC DNA]</scope>
</reference>
<accession>A0A1F8F9Y5</accession>
<dbReference type="EMBL" id="MGJO01000007">
    <property type="protein sequence ID" value="OGN09965.1"/>
    <property type="molecule type" value="Genomic_DNA"/>
</dbReference>
<evidence type="ECO:0000313" key="2">
    <source>
        <dbReference type="Proteomes" id="UP000178908"/>
    </source>
</evidence>
<dbReference type="SUPFAM" id="SSF51658">
    <property type="entry name" value="Xylose isomerase-like"/>
    <property type="match status" value="1"/>
</dbReference>
<evidence type="ECO:0008006" key="3">
    <source>
        <dbReference type="Google" id="ProtNLM"/>
    </source>
</evidence>
<gene>
    <name evidence="1" type="ORF">A3C61_03180</name>
</gene>
<protein>
    <recommendedName>
        <fullName evidence="3">Xylose isomerase-like TIM barrel domain-containing protein</fullName>
    </recommendedName>
</protein>
<proteinExistence type="predicted"/>
<evidence type="ECO:0000313" key="1">
    <source>
        <dbReference type="EMBL" id="OGN09965.1"/>
    </source>
</evidence>
<organism evidence="1 2">
    <name type="scientific">Candidatus Yanofskybacteria bacterium RIFCSPHIGHO2_02_FULL_39_10</name>
    <dbReference type="NCBI Taxonomy" id="1802674"/>
    <lineage>
        <taxon>Bacteria</taxon>
        <taxon>Candidatus Yanofskyibacteriota</taxon>
    </lineage>
</organism>
<comment type="caution">
    <text evidence="1">The sequence shown here is derived from an EMBL/GenBank/DDBJ whole genome shotgun (WGS) entry which is preliminary data.</text>
</comment>
<dbReference type="InterPro" id="IPR036237">
    <property type="entry name" value="Xyl_isomerase-like_sf"/>
</dbReference>
<dbReference type="AlphaFoldDB" id="A0A1F8F9Y5"/>
<sequence length="269" mass="31593">MDLFQKQYSCEIIFPTSLRRRASVPRRSANIFMYSQDIKLGFSTGVLHKTHRTKEALKIMRDLKYDTVELGFVKLNRIEEGWLAEISDKDLMGFKYISFHAPKFNYGNNEGTKAIFEKIDKIDSIRKLDTVVFHPDPIEDFDAFKEVRFNVSFENMDNRKESHKNPSDFDEIFSQNKNYKLVLDINHIYTNDSSMKLADSFYEKFGNKISQLHVSGYIDYHNPLFETRQAKILRAIQDFNAPMIIESVLSAENLERERNYILQVISDLK</sequence>
<dbReference type="Gene3D" id="3.20.20.150">
    <property type="entry name" value="Divalent-metal-dependent TIM barrel enzymes"/>
    <property type="match status" value="1"/>
</dbReference>
<name>A0A1F8F9Y5_9BACT</name>